<keyword evidence="5" id="KW-0325">Glycoprotein</keyword>
<dbReference type="EC" id="3.1.1.-" evidence="6"/>
<evidence type="ECO:0000256" key="3">
    <source>
        <dbReference type="ARBA" id="ARBA00022801"/>
    </source>
</evidence>
<feature type="domain" description="Carboxylesterase type B" evidence="7">
    <location>
        <begin position="34"/>
        <end position="552"/>
    </location>
</feature>
<evidence type="ECO:0000256" key="6">
    <source>
        <dbReference type="RuleBase" id="RU361235"/>
    </source>
</evidence>
<reference evidence="8" key="2">
    <citation type="submission" date="2025-05" db="UniProtKB">
        <authorList>
            <consortium name="EnsemblMetazoa"/>
        </authorList>
    </citation>
    <scope>IDENTIFICATION</scope>
    <source>
        <strain evidence="8">Foshan</strain>
    </source>
</reference>
<dbReference type="RefSeq" id="XP_019524855.3">
    <property type="nucleotide sequence ID" value="XM_019669310.3"/>
</dbReference>
<dbReference type="EnsemblMetazoa" id="AALFPA23_012272.R17536">
    <property type="protein sequence ID" value="AALFPA23_012272.P17536"/>
    <property type="gene ID" value="AALFPA23_012272"/>
</dbReference>
<keyword evidence="2" id="KW-0719">Serine esterase</keyword>
<evidence type="ECO:0000313" key="9">
    <source>
        <dbReference type="Proteomes" id="UP000069940"/>
    </source>
</evidence>
<dbReference type="InterPro" id="IPR029058">
    <property type="entry name" value="AB_hydrolase_fold"/>
</dbReference>
<dbReference type="PANTHER" id="PTHR43142">
    <property type="entry name" value="CARBOXYLIC ESTER HYDROLASE"/>
    <property type="match status" value="1"/>
</dbReference>
<dbReference type="InterPro" id="IPR019826">
    <property type="entry name" value="Carboxylesterase_B_AS"/>
</dbReference>
<evidence type="ECO:0000256" key="2">
    <source>
        <dbReference type="ARBA" id="ARBA00022487"/>
    </source>
</evidence>
<dbReference type="PANTHER" id="PTHR43142:SF12">
    <property type="entry name" value="CARBOXYLESTERASE TYPE B DOMAIN-CONTAINING PROTEIN-RELATED"/>
    <property type="match status" value="1"/>
</dbReference>
<dbReference type="Pfam" id="PF00135">
    <property type="entry name" value="COesterase"/>
    <property type="match status" value="1"/>
</dbReference>
<dbReference type="InterPro" id="IPR002018">
    <property type="entry name" value="CarbesteraseB"/>
</dbReference>
<keyword evidence="9" id="KW-1185">Reference proteome</keyword>
<name>A0ABM1YUH2_AEDAL</name>
<keyword evidence="3 6" id="KW-0378">Hydrolase</keyword>
<feature type="signal peptide" evidence="6">
    <location>
        <begin position="1"/>
        <end position="22"/>
    </location>
</feature>
<reference evidence="9" key="1">
    <citation type="journal article" date="2015" name="Proc. Natl. Acad. Sci. U.S.A.">
        <title>Genome sequence of the Asian Tiger mosquito, Aedes albopictus, reveals insights into its biology, genetics, and evolution.</title>
        <authorList>
            <person name="Chen X.G."/>
            <person name="Jiang X."/>
            <person name="Gu J."/>
            <person name="Xu M."/>
            <person name="Wu Y."/>
            <person name="Deng Y."/>
            <person name="Zhang C."/>
            <person name="Bonizzoni M."/>
            <person name="Dermauw W."/>
            <person name="Vontas J."/>
            <person name="Armbruster P."/>
            <person name="Huang X."/>
            <person name="Yang Y."/>
            <person name="Zhang H."/>
            <person name="He W."/>
            <person name="Peng H."/>
            <person name="Liu Y."/>
            <person name="Wu K."/>
            <person name="Chen J."/>
            <person name="Lirakis M."/>
            <person name="Topalis P."/>
            <person name="Van Leeuwen T."/>
            <person name="Hall A.B."/>
            <person name="Jiang X."/>
            <person name="Thorpe C."/>
            <person name="Mueller R.L."/>
            <person name="Sun C."/>
            <person name="Waterhouse R.M."/>
            <person name="Yan G."/>
            <person name="Tu Z.J."/>
            <person name="Fang X."/>
            <person name="James A.A."/>
        </authorList>
    </citation>
    <scope>NUCLEOTIDE SEQUENCE [LARGE SCALE GENOMIC DNA]</scope>
    <source>
        <strain evidence="9">Foshan</strain>
    </source>
</reference>
<evidence type="ECO:0000313" key="8">
    <source>
        <dbReference type="EnsemblMetazoa" id="AALFPA23_012272.P17535"/>
    </source>
</evidence>
<dbReference type="PROSITE" id="PS00122">
    <property type="entry name" value="CARBOXYLESTERASE_B_1"/>
    <property type="match status" value="1"/>
</dbReference>
<evidence type="ECO:0000256" key="4">
    <source>
        <dbReference type="ARBA" id="ARBA00023157"/>
    </source>
</evidence>
<dbReference type="RefSeq" id="XP_029731022.2">
    <property type="nucleotide sequence ID" value="XM_029875162.2"/>
</dbReference>
<feature type="chain" id="PRO_5044948563" description="Carboxylic ester hydrolase" evidence="6">
    <location>
        <begin position="23"/>
        <end position="589"/>
    </location>
</feature>
<dbReference type="Proteomes" id="UP000069940">
    <property type="component" value="Unassembled WGS sequence"/>
</dbReference>
<dbReference type="EnsemblMetazoa" id="AALFPA23_012272.R17535">
    <property type="protein sequence ID" value="AALFPA23_012272.P17535"/>
    <property type="gene ID" value="AALFPA23_012272"/>
</dbReference>
<evidence type="ECO:0000259" key="7">
    <source>
        <dbReference type="Pfam" id="PF00135"/>
    </source>
</evidence>
<evidence type="ECO:0000256" key="5">
    <source>
        <dbReference type="ARBA" id="ARBA00023180"/>
    </source>
</evidence>
<dbReference type="SUPFAM" id="SSF53474">
    <property type="entry name" value="alpha/beta-Hydrolases"/>
    <property type="match status" value="1"/>
</dbReference>
<dbReference type="Gene3D" id="3.40.50.1820">
    <property type="entry name" value="alpha/beta hydrolase"/>
    <property type="match status" value="1"/>
</dbReference>
<dbReference type="EnsemblMetazoa" id="AALFPA23_012272.R17537">
    <property type="protein sequence ID" value="AALFPA23_012272.P17537"/>
    <property type="gene ID" value="AALFPA23_012272"/>
</dbReference>
<organism evidence="8 9">
    <name type="scientific">Aedes albopictus</name>
    <name type="common">Asian tiger mosquito</name>
    <name type="synonym">Stegomyia albopicta</name>
    <dbReference type="NCBI Taxonomy" id="7160"/>
    <lineage>
        <taxon>Eukaryota</taxon>
        <taxon>Metazoa</taxon>
        <taxon>Ecdysozoa</taxon>
        <taxon>Arthropoda</taxon>
        <taxon>Hexapoda</taxon>
        <taxon>Insecta</taxon>
        <taxon>Pterygota</taxon>
        <taxon>Neoptera</taxon>
        <taxon>Endopterygota</taxon>
        <taxon>Diptera</taxon>
        <taxon>Nematocera</taxon>
        <taxon>Culicoidea</taxon>
        <taxon>Culicidae</taxon>
        <taxon>Culicinae</taxon>
        <taxon>Aedini</taxon>
        <taxon>Aedes</taxon>
        <taxon>Stegomyia</taxon>
    </lineage>
</organism>
<sequence length="589" mass="64247">MIEPIQAITTILILVLCQDVDGAALIQRQDPPDTVINLQGLGLIRGGLGQTARTNQTIIQFYNIPYAEAPIGTRRFKAPVKIAAWNEVRDVSEPGKECPQPVEGMNQDDEDCLSLSVFTKNTTGNYSVMVYIHGGSFYLGAAVQHPPDYLLERDVVLVVIQYRLGPLGFLSTLSDVIPGNAGMLDMIMALEWVQDHIADFGGNPDKVTVFGQSAGAGAISALLYSPLVSQRLFNQVILQSGGSLSTWAVDPNPVTNAIDIAKYAGCNENLALVQIEQCLLSVETTKLINALPLHAANQYATYGMENIGGCGLVIGGPSEFLVRKPMEYVQRGEVRRDIRMMGGVTKQDGSFIVNNIYDALVASKLINDTKFLQYDLLDMINRFAGLDDVSGALAAFEIESLFDADQLKSGNFTQMVDGLIDVAGAIVIKGPLFRDIQTNARYSEKETYLYSFDYAGEHTRFGYGANTSHYPFKGGIHHSNDNIYLFPFPDFATNLNAADTRMSEIMVDLWTSFAIDGVPKSSGVPDWKPVDSVVGPYMHINSPAMMGQNFYREFSATATKTKSSAFRVQGGSVISVLLVSVVVAVAQWH</sequence>
<evidence type="ECO:0000256" key="1">
    <source>
        <dbReference type="ARBA" id="ARBA00005964"/>
    </source>
</evidence>
<protein>
    <recommendedName>
        <fullName evidence="6">Carboxylic ester hydrolase</fullName>
        <ecNumber evidence="6">3.1.1.-</ecNumber>
    </recommendedName>
</protein>
<dbReference type="GeneID" id="109396992"/>
<comment type="similarity">
    <text evidence="1 6">Belongs to the type-B carboxylesterase/lipase family.</text>
</comment>
<accession>A0ABM1YUH2</accession>
<dbReference type="RefSeq" id="XP_029731023.2">
    <property type="nucleotide sequence ID" value="XM_029875163.2"/>
</dbReference>
<proteinExistence type="inferred from homology"/>
<keyword evidence="6" id="KW-0732">Signal</keyword>
<keyword evidence="4" id="KW-1015">Disulfide bond</keyword>